<dbReference type="EMBL" id="OZ075119">
    <property type="protein sequence ID" value="CAL5092582.1"/>
    <property type="molecule type" value="Genomic_DNA"/>
</dbReference>
<sequence>MWSWTACPHIGNPLKPKCTTSLFFAILGGGSRAVLENLITSGADPKKANNCGVTPLYIAAEQGYYETAEYLLSIGVDVDPICYNGEAPLHIAARRGHARIVELLLQHYADLNRLSHDHHTPLVASLFGSSLECLQAFIQAGTDINTDSPATPLSVAARKGLADCVNCLLDIGADPNEPDEDDKLPVQIAASRRWTKCVEILLPVTDLLGKYANSPSIGEMLEQESTERQEVKRATADGDVTYWEKSYAHALKCYTKALRLDHDDRTLHAKRSLCHMRTYD</sequence>
<feature type="repeat" description="ANK" evidence="1">
    <location>
        <begin position="84"/>
        <end position="116"/>
    </location>
</feature>
<dbReference type="PRINTS" id="PR01415">
    <property type="entry name" value="ANKYRIN"/>
</dbReference>
<dbReference type="AlphaFoldDB" id="A0ABC9GDF8"/>
<dbReference type="PANTHER" id="PTHR46224:SF27">
    <property type="match status" value="1"/>
</dbReference>
<keyword evidence="3" id="KW-1185">Reference proteome</keyword>
<dbReference type="PROSITE" id="PS50088">
    <property type="entry name" value="ANK_REPEAT"/>
    <property type="match status" value="3"/>
</dbReference>
<dbReference type="InterPro" id="IPR051616">
    <property type="entry name" value="Cul2-RING_E3_ligase_SR"/>
</dbReference>
<organism evidence="2 3">
    <name type="scientific">Urochloa decumbens</name>
    <dbReference type="NCBI Taxonomy" id="240449"/>
    <lineage>
        <taxon>Eukaryota</taxon>
        <taxon>Viridiplantae</taxon>
        <taxon>Streptophyta</taxon>
        <taxon>Embryophyta</taxon>
        <taxon>Tracheophyta</taxon>
        <taxon>Spermatophyta</taxon>
        <taxon>Magnoliopsida</taxon>
        <taxon>Liliopsida</taxon>
        <taxon>Poales</taxon>
        <taxon>Poaceae</taxon>
        <taxon>PACMAD clade</taxon>
        <taxon>Panicoideae</taxon>
        <taxon>Panicodae</taxon>
        <taxon>Paniceae</taxon>
        <taxon>Melinidinae</taxon>
        <taxon>Urochloa</taxon>
    </lineage>
</organism>
<proteinExistence type="predicted"/>
<dbReference type="InterPro" id="IPR002110">
    <property type="entry name" value="Ankyrin_rpt"/>
</dbReference>
<evidence type="ECO:0000256" key="1">
    <source>
        <dbReference type="PROSITE-ProRule" id="PRU00023"/>
    </source>
</evidence>
<dbReference type="Gene3D" id="1.25.40.10">
    <property type="entry name" value="Tetratricopeptide repeat domain"/>
    <property type="match status" value="1"/>
</dbReference>
<dbReference type="InterPro" id="IPR011990">
    <property type="entry name" value="TPR-like_helical_dom_sf"/>
</dbReference>
<name>A0ABC9GDF8_9POAL</name>
<dbReference type="Pfam" id="PF12796">
    <property type="entry name" value="Ank_2"/>
    <property type="match status" value="2"/>
</dbReference>
<feature type="repeat" description="ANK" evidence="1">
    <location>
        <begin position="51"/>
        <end position="79"/>
    </location>
</feature>
<dbReference type="SUPFAM" id="SSF48403">
    <property type="entry name" value="Ankyrin repeat"/>
    <property type="match status" value="1"/>
</dbReference>
<dbReference type="InterPro" id="IPR036770">
    <property type="entry name" value="Ankyrin_rpt-contain_sf"/>
</dbReference>
<dbReference type="PANTHER" id="PTHR46224">
    <property type="entry name" value="ANKYRIN REPEAT FAMILY PROTEIN"/>
    <property type="match status" value="1"/>
</dbReference>
<evidence type="ECO:0000313" key="2">
    <source>
        <dbReference type="EMBL" id="CAL5092582.1"/>
    </source>
</evidence>
<dbReference type="PROSITE" id="PS50297">
    <property type="entry name" value="ANK_REP_REGION"/>
    <property type="match status" value="3"/>
</dbReference>
<protein>
    <submittedName>
        <fullName evidence="2">Uncharacterized protein</fullName>
    </submittedName>
</protein>
<dbReference type="SMART" id="SM00248">
    <property type="entry name" value="ANK"/>
    <property type="match status" value="5"/>
</dbReference>
<evidence type="ECO:0000313" key="3">
    <source>
        <dbReference type="Proteomes" id="UP001497457"/>
    </source>
</evidence>
<reference evidence="3" key="1">
    <citation type="submission" date="2024-06" db="EMBL/GenBank/DDBJ databases">
        <authorList>
            <person name="Ryan C."/>
        </authorList>
    </citation>
    <scope>NUCLEOTIDE SEQUENCE [LARGE SCALE GENOMIC DNA]</scope>
</reference>
<dbReference type="SUPFAM" id="SSF48452">
    <property type="entry name" value="TPR-like"/>
    <property type="match status" value="1"/>
</dbReference>
<dbReference type="Gene3D" id="1.25.40.20">
    <property type="entry name" value="Ankyrin repeat-containing domain"/>
    <property type="match status" value="2"/>
</dbReference>
<reference evidence="2 3" key="2">
    <citation type="submission" date="2024-10" db="EMBL/GenBank/DDBJ databases">
        <authorList>
            <person name="Ryan C."/>
        </authorList>
    </citation>
    <scope>NUCLEOTIDE SEQUENCE [LARGE SCALE GENOMIC DNA]</scope>
</reference>
<dbReference type="Proteomes" id="UP001497457">
    <property type="component" value="Chromosome 9rd"/>
</dbReference>
<feature type="repeat" description="ANK" evidence="1">
    <location>
        <begin position="148"/>
        <end position="180"/>
    </location>
</feature>
<accession>A0ABC9GDF8</accession>
<gene>
    <name evidence="2" type="ORF">URODEC1_LOCUS114957</name>
</gene>
<keyword evidence="1" id="KW-0040">ANK repeat</keyword>